<feature type="transmembrane region" description="Helical" evidence="1">
    <location>
        <begin position="126"/>
        <end position="147"/>
    </location>
</feature>
<dbReference type="PATRIC" id="fig|1705578.3.peg.808"/>
<sequence length="166" mass="19326">MKYKKNKIIHFFIFGSIYLNVEIISRACCGALTGFSGICKWSLCGWTSLWMFPIGGLCAALIGSLNDRPEYYNLKMWQQVIMGGSLICIVELLTGVFFNLYLHFNLWDYSQEKFNFMGQICLKNSIYWYVLSIVVIWFDDVLSYYFYEGEKPSSLLSYVVKLVKLQ</sequence>
<keyword evidence="1" id="KW-0812">Transmembrane</keyword>
<dbReference type="Proteomes" id="UP000077384">
    <property type="component" value="Unassembled WGS sequence"/>
</dbReference>
<keyword evidence="1" id="KW-1133">Transmembrane helix</keyword>
<proteinExistence type="predicted"/>
<evidence type="ECO:0000256" key="1">
    <source>
        <dbReference type="SAM" id="Phobius"/>
    </source>
</evidence>
<dbReference type="EMBL" id="LROR01000088">
    <property type="protein sequence ID" value="OBR90848.1"/>
    <property type="molecule type" value="Genomic_DNA"/>
</dbReference>
<dbReference type="Pfam" id="PF06541">
    <property type="entry name" value="ABC_trans_CmpB"/>
    <property type="match status" value="1"/>
</dbReference>
<evidence type="ECO:0000313" key="2">
    <source>
        <dbReference type="EMBL" id="OAA93105.1"/>
    </source>
</evidence>
<reference evidence="2 4" key="1">
    <citation type="journal article" date="2015" name="Biotechnol. Bioeng.">
        <title>Genome sequence and phenotypic characterization of Caulobacter segnis.</title>
        <authorList>
            <person name="Patel S."/>
            <person name="Fletcher B."/>
            <person name="Scott D.C."/>
            <person name="Ely B."/>
        </authorList>
    </citation>
    <scope>NUCLEOTIDE SEQUENCE [LARGE SCALE GENOMIC DNA]</scope>
    <source>
        <strain evidence="2 4">PS02</strain>
    </source>
</reference>
<comment type="caution">
    <text evidence="2">The sequence shown here is derived from an EMBL/GenBank/DDBJ whole genome shotgun (WGS) entry which is preliminary data.</text>
</comment>
<gene>
    <name evidence="3" type="ORF">CLCOS_38300</name>
    <name evidence="2" type="ORF">WX73_00430</name>
</gene>
<dbReference type="AlphaFoldDB" id="A0A162JBP3"/>
<evidence type="ECO:0000313" key="4">
    <source>
        <dbReference type="Proteomes" id="UP000077384"/>
    </source>
</evidence>
<keyword evidence="5" id="KW-1185">Reference proteome</keyword>
<evidence type="ECO:0008006" key="6">
    <source>
        <dbReference type="Google" id="ProtNLM"/>
    </source>
</evidence>
<accession>A0A162JBP3</accession>
<feature type="transmembrane region" description="Helical" evidence="1">
    <location>
        <begin position="47"/>
        <end position="65"/>
    </location>
</feature>
<dbReference type="InterPro" id="IPR010540">
    <property type="entry name" value="CmpB_TMEM229"/>
</dbReference>
<evidence type="ECO:0000313" key="3">
    <source>
        <dbReference type="EMBL" id="OBR90848.1"/>
    </source>
</evidence>
<feature type="transmembrane region" description="Helical" evidence="1">
    <location>
        <begin position="86"/>
        <end position="106"/>
    </location>
</feature>
<name>A0A162JBP3_9CLOT</name>
<keyword evidence="1" id="KW-0472">Membrane</keyword>
<evidence type="ECO:0000313" key="5">
    <source>
        <dbReference type="Proteomes" id="UP000093694"/>
    </source>
</evidence>
<dbReference type="Proteomes" id="UP000093694">
    <property type="component" value="Unassembled WGS sequence"/>
</dbReference>
<protein>
    <recommendedName>
        <fullName evidence="6">ABC-transporter type IV</fullName>
    </recommendedName>
</protein>
<dbReference type="EMBL" id="LITQ01000015">
    <property type="protein sequence ID" value="OAA93105.1"/>
    <property type="molecule type" value="Genomic_DNA"/>
</dbReference>
<dbReference type="RefSeq" id="WP_013240811.1">
    <property type="nucleotide sequence ID" value="NZ_LITQ01000015.1"/>
</dbReference>
<organism evidence="2 4">
    <name type="scientific">Clostridium coskatii</name>
    <dbReference type="NCBI Taxonomy" id="1705578"/>
    <lineage>
        <taxon>Bacteria</taxon>
        <taxon>Bacillati</taxon>
        <taxon>Bacillota</taxon>
        <taxon>Clostridia</taxon>
        <taxon>Eubacteriales</taxon>
        <taxon>Clostridiaceae</taxon>
        <taxon>Clostridium</taxon>
    </lineage>
</organism>
<reference evidence="3 5" key="2">
    <citation type="journal article" date="2016" name="Front. Microbiol.">
        <title>Industrial Acetogenic Biocatalysts: A Comparative Metabolic and Genomic Analysis.</title>
        <authorList>
            <person name="Bengelsdorf F."/>
            <person name="Poehlein A."/>
            <person name="Sonja S."/>
            <person name="Erz C."/>
            <person name="Hummel T."/>
            <person name="Hoffmeister S."/>
            <person name="Daniel R."/>
            <person name="Durre P."/>
        </authorList>
    </citation>
    <scope>NUCLEOTIDE SEQUENCE [LARGE SCALE GENOMIC DNA]</scope>
    <source>
        <strain evidence="3 5">PTA-10522</strain>
    </source>
</reference>